<protein>
    <submittedName>
        <fullName evidence="2">Uncharacterized protein</fullName>
    </submittedName>
</protein>
<dbReference type="EMBL" id="VUYU01000035">
    <property type="protein sequence ID" value="NHZ37867.1"/>
    <property type="molecule type" value="Genomic_DNA"/>
</dbReference>
<organism evidence="2 3">
    <name type="scientific">Massilia rubra</name>
    <dbReference type="NCBI Taxonomy" id="2607910"/>
    <lineage>
        <taxon>Bacteria</taxon>
        <taxon>Pseudomonadati</taxon>
        <taxon>Pseudomonadota</taxon>
        <taxon>Betaproteobacteria</taxon>
        <taxon>Burkholderiales</taxon>
        <taxon>Oxalobacteraceae</taxon>
        <taxon>Telluria group</taxon>
        <taxon>Massilia</taxon>
    </lineage>
</organism>
<sequence>MKKLVVALALVQFAAFSNASPGLEGEYVCDSCHGYLTVKAIKAKTYKVWLGTGGGSCGGEVFAKSNMAQAVGNTITFTWKLKNKVCKTKISIEGAHAFVSDSCTRPEDEDDSTCAVLGKYTKREKER</sequence>
<keyword evidence="1" id="KW-0732">Signal</keyword>
<name>A0ABX0M100_9BURK</name>
<evidence type="ECO:0000313" key="3">
    <source>
        <dbReference type="Proteomes" id="UP000785613"/>
    </source>
</evidence>
<feature type="chain" id="PRO_5046206784" evidence="1">
    <location>
        <begin position="20"/>
        <end position="127"/>
    </location>
</feature>
<evidence type="ECO:0000256" key="1">
    <source>
        <dbReference type="SAM" id="SignalP"/>
    </source>
</evidence>
<keyword evidence="3" id="KW-1185">Reference proteome</keyword>
<dbReference type="RefSeq" id="WP_167231790.1">
    <property type="nucleotide sequence ID" value="NZ_VUYU01000035.1"/>
</dbReference>
<accession>A0ABX0M100</accession>
<dbReference type="Proteomes" id="UP000785613">
    <property type="component" value="Unassembled WGS sequence"/>
</dbReference>
<comment type="caution">
    <text evidence="2">The sequence shown here is derived from an EMBL/GenBank/DDBJ whole genome shotgun (WGS) entry which is preliminary data.</text>
</comment>
<feature type="signal peptide" evidence="1">
    <location>
        <begin position="1"/>
        <end position="19"/>
    </location>
</feature>
<evidence type="ECO:0000313" key="2">
    <source>
        <dbReference type="EMBL" id="NHZ37867.1"/>
    </source>
</evidence>
<reference evidence="2 3" key="1">
    <citation type="submission" date="2019-09" db="EMBL/GenBank/DDBJ databases">
        <title>Taxonomy of Antarctic Massilia spp.: description of Massilia rubra sp. nov., Massilia aquatica sp. nov., Massilia mucilaginosa sp. nov., Massilia frigida sp. nov. isolated from streams, lakes and regoliths.</title>
        <authorList>
            <person name="Holochova P."/>
            <person name="Sedlacek I."/>
            <person name="Kralova S."/>
            <person name="Maslanova I."/>
            <person name="Busse H.-J."/>
            <person name="Stankova E."/>
            <person name="Vrbovska V."/>
            <person name="Kovarovic V."/>
            <person name="Bartak M."/>
            <person name="Svec P."/>
            <person name="Pantucek R."/>
        </authorList>
    </citation>
    <scope>NUCLEOTIDE SEQUENCE [LARGE SCALE GENOMIC DNA]</scope>
    <source>
        <strain evidence="2 3">CCM 8692</strain>
    </source>
</reference>
<gene>
    <name evidence="2" type="ORF">F0185_30350</name>
</gene>
<proteinExistence type="predicted"/>